<feature type="domain" description="CEP76 C2" evidence="8">
    <location>
        <begin position="132"/>
        <end position="308"/>
    </location>
</feature>
<dbReference type="InterPro" id="IPR028926">
    <property type="entry name" value="CEP76-C2"/>
</dbReference>
<dbReference type="Gene3D" id="3.10.620.30">
    <property type="match status" value="1"/>
</dbReference>
<dbReference type="Pfam" id="PF24656">
    <property type="entry name" value="CEPT76_peptidase"/>
    <property type="match status" value="1"/>
</dbReference>
<keyword evidence="12" id="KW-1185">Reference proteome</keyword>
<dbReference type="InterPro" id="IPR038765">
    <property type="entry name" value="Papain-like_cys_pep_sf"/>
</dbReference>
<dbReference type="PANTHER" id="PTHR46436">
    <property type="entry name" value="CENTROSOMAL PROTEIN OF 76 KDA"/>
    <property type="match status" value="1"/>
</dbReference>
<comment type="similarity">
    <text evidence="2">Belongs to the CEP76 family.</text>
</comment>
<evidence type="ECO:0000313" key="12">
    <source>
        <dbReference type="Proteomes" id="UP001642464"/>
    </source>
</evidence>
<evidence type="ECO:0000256" key="6">
    <source>
        <dbReference type="ARBA" id="ARBA00024729"/>
    </source>
</evidence>
<evidence type="ECO:0000259" key="10">
    <source>
        <dbReference type="Pfam" id="PF24656"/>
    </source>
</evidence>
<dbReference type="PANTHER" id="PTHR46436:SF1">
    <property type="entry name" value="CENTROSOMAL PROTEIN OF 76 KDA"/>
    <property type="match status" value="1"/>
</dbReference>
<evidence type="ECO:0000256" key="3">
    <source>
        <dbReference type="ARBA" id="ARBA00015706"/>
    </source>
</evidence>
<organism evidence="11 12">
    <name type="scientific">Durusdinium trenchii</name>
    <dbReference type="NCBI Taxonomy" id="1381693"/>
    <lineage>
        <taxon>Eukaryota</taxon>
        <taxon>Sar</taxon>
        <taxon>Alveolata</taxon>
        <taxon>Dinophyceae</taxon>
        <taxon>Suessiales</taxon>
        <taxon>Symbiodiniaceae</taxon>
        <taxon>Durusdinium</taxon>
    </lineage>
</organism>
<comment type="function">
    <text evidence="6">Centrosomal protein involved in regulation of centriole duplication. Required to limit centriole duplication to once per cell cycle by preventing centriole reduplication.</text>
</comment>
<keyword evidence="4" id="KW-0963">Cytoplasm</keyword>
<protein>
    <recommendedName>
        <fullName evidence="3">Centrosomal protein of 76 kDa</fullName>
    </recommendedName>
</protein>
<proteinExistence type="inferred from homology"/>
<dbReference type="Pfam" id="PF24652">
    <property type="entry name" value="CEP76_C"/>
    <property type="match status" value="1"/>
</dbReference>
<name>A0ABP0INL6_9DINO</name>
<gene>
    <name evidence="11" type="ORF">SCF082_LOCUS7567</name>
</gene>
<dbReference type="SUPFAM" id="SSF54001">
    <property type="entry name" value="Cysteine proteinases"/>
    <property type="match status" value="1"/>
</dbReference>
<evidence type="ECO:0000256" key="4">
    <source>
        <dbReference type="ARBA" id="ARBA00022490"/>
    </source>
</evidence>
<comment type="subcellular location">
    <subcellularLocation>
        <location evidence="1">Cytoplasm</location>
        <location evidence="1">Cytoskeleton</location>
        <location evidence="1">Microtubule organizing center</location>
        <location evidence="1">Centrosome</location>
        <location evidence="1">Centriole</location>
    </subcellularLocation>
</comment>
<sequence length="718" mass="80373">MDSAEVAALKQVIDAHLRKHHVYEDVREFIAAFAKSKKEKQQQAQRGPGDDGDRRQGGQVDDGEGDEGDRGREVELQEEEHEDVFDSLREQQVIQQVLESLETRKAGGLEGLLPGLDARAGGVAQDGAVVVPGEQYLLVKVVGGRAFADSGELGRPASTTARYVLRMQYCDQRFESRAVPCAEDPRFDASFLVRLSSKFSLQSGNASAFDGQVKGLRRLLLHGADLDEREAGADVSRMLHFVVLRTESDAVDGPCELVASHLMEWRRILANRGGASVVVELSALGPTGKTRMAAGVIELRLDLVPSHQQERLDSGAGATLSPGEIDQALQRETKYFNQAHRRFCEYARLWWQEYVEANPGFRKRMVKIFAENEWGDHYPACTFVSPSRGGRLVDTPQHAARFVSLIPYVREEAVGGGRMEVWHTMHSFLSKGQGDCEDHALLLCSLLLGFGLDAFVCVGTVQLHDGAAETDHVWVMTLSRAGRRGVIWESLTGQRIPREQLRNDLDDSDAGEALAGRAYRRIGCMFNNKSFYANKQLDDRVATCSLDVGDDMKWKAMDERLIAALRRNPPLPLREPTVQVHAVADAIERVLRDLITSEREEQCSLSTQWDPDLSYYLNPALSAYETERSTGVLFGNEEFQAIIKRHIPQGHSFKGFPTMLNHRDPHRIFHALRQNPIPADIMRLRADHTYFGLRVRVFAFPENVVAVWVMFAVRFRAS</sequence>
<feature type="domain" description="CEP76/DRC7 peptidase-like" evidence="10">
    <location>
        <begin position="420"/>
        <end position="557"/>
    </location>
</feature>
<dbReference type="Proteomes" id="UP001642464">
    <property type="component" value="Unassembled WGS sequence"/>
</dbReference>
<evidence type="ECO:0000256" key="7">
    <source>
        <dbReference type="SAM" id="MobiDB-lite"/>
    </source>
</evidence>
<comment type="caution">
    <text evidence="11">The sequence shown here is derived from an EMBL/GenBank/DDBJ whole genome shotgun (WGS) entry which is preliminary data.</text>
</comment>
<keyword evidence="5" id="KW-0206">Cytoskeleton</keyword>
<evidence type="ECO:0000256" key="1">
    <source>
        <dbReference type="ARBA" id="ARBA00004114"/>
    </source>
</evidence>
<dbReference type="Pfam" id="PF15627">
    <property type="entry name" value="CEP76-C2"/>
    <property type="match status" value="1"/>
</dbReference>
<evidence type="ECO:0000313" key="11">
    <source>
        <dbReference type="EMBL" id="CAK9003009.1"/>
    </source>
</evidence>
<evidence type="ECO:0000259" key="9">
    <source>
        <dbReference type="Pfam" id="PF24652"/>
    </source>
</evidence>
<dbReference type="InterPro" id="IPR056288">
    <property type="entry name" value="CEP76_C"/>
</dbReference>
<reference evidence="11 12" key="1">
    <citation type="submission" date="2024-02" db="EMBL/GenBank/DDBJ databases">
        <authorList>
            <person name="Chen Y."/>
            <person name="Shah S."/>
            <person name="Dougan E. K."/>
            <person name="Thang M."/>
            <person name="Chan C."/>
        </authorList>
    </citation>
    <scope>NUCLEOTIDE SEQUENCE [LARGE SCALE GENOMIC DNA]</scope>
</reference>
<evidence type="ECO:0000256" key="2">
    <source>
        <dbReference type="ARBA" id="ARBA00005400"/>
    </source>
</evidence>
<accession>A0ABP0INL6</accession>
<evidence type="ECO:0000259" key="8">
    <source>
        <dbReference type="Pfam" id="PF15627"/>
    </source>
</evidence>
<dbReference type="InterPro" id="IPR056290">
    <property type="entry name" value="CEPT76/DRC7_peptidase-like_dom"/>
</dbReference>
<evidence type="ECO:0000256" key="5">
    <source>
        <dbReference type="ARBA" id="ARBA00023212"/>
    </source>
</evidence>
<feature type="domain" description="Centrosomal protein of 76 kDa C-terminal" evidence="9">
    <location>
        <begin position="579"/>
        <end position="715"/>
    </location>
</feature>
<feature type="region of interest" description="Disordered" evidence="7">
    <location>
        <begin position="37"/>
        <end position="85"/>
    </location>
</feature>
<dbReference type="EMBL" id="CAXAMM010004255">
    <property type="protein sequence ID" value="CAK9003009.1"/>
    <property type="molecule type" value="Genomic_DNA"/>
</dbReference>
<dbReference type="InterPro" id="IPR052299">
    <property type="entry name" value="CEP76"/>
</dbReference>